<name>A0A5J4WU31_9EUKA</name>
<comment type="caution">
    <text evidence="1">The sequence shown here is derived from an EMBL/GenBank/DDBJ whole genome shotgun (WGS) entry which is preliminary data.</text>
</comment>
<reference evidence="1 2" key="1">
    <citation type="submission" date="2019-03" db="EMBL/GenBank/DDBJ databases">
        <title>Single cell metagenomics reveals metabolic interactions within the superorganism composed of flagellate Streblomastix strix and complex community of Bacteroidetes bacteria on its surface.</title>
        <authorList>
            <person name="Treitli S.C."/>
            <person name="Kolisko M."/>
            <person name="Husnik F."/>
            <person name="Keeling P."/>
            <person name="Hampl V."/>
        </authorList>
    </citation>
    <scope>NUCLEOTIDE SEQUENCE [LARGE SCALE GENOMIC DNA]</scope>
    <source>
        <strain evidence="1">ST1C</strain>
    </source>
</reference>
<dbReference type="AlphaFoldDB" id="A0A5J4WU31"/>
<dbReference type="Proteomes" id="UP000324800">
    <property type="component" value="Unassembled WGS sequence"/>
</dbReference>
<sequence>MCLFYIIRVDAPSALKVMLNDGQYVNALIRSVGAAGESEKENRNVKFQGLENMKITVCQTHGEEYPYQTLQVMLKEIEEQFMEEGADEEFSKVGVRMKKQGGI</sequence>
<evidence type="ECO:0000313" key="1">
    <source>
        <dbReference type="EMBL" id="KAA6398460.1"/>
    </source>
</evidence>
<organism evidence="1 2">
    <name type="scientific">Streblomastix strix</name>
    <dbReference type="NCBI Taxonomy" id="222440"/>
    <lineage>
        <taxon>Eukaryota</taxon>
        <taxon>Metamonada</taxon>
        <taxon>Preaxostyla</taxon>
        <taxon>Oxymonadida</taxon>
        <taxon>Streblomastigidae</taxon>
        <taxon>Streblomastix</taxon>
    </lineage>
</organism>
<gene>
    <name evidence="1" type="ORF">EZS28_006015</name>
</gene>
<proteinExistence type="predicted"/>
<accession>A0A5J4WU31</accession>
<dbReference type="EMBL" id="SNRW01000951">
    <property type="protein sequence ID" value="KAA6398460.1"/>
    <property type="molecule type" value="Genomic_DNA"/>
</dbReference>
<protein>
    <submittedName>
        <fullName evidence="1">Uncharacterized protein</fullName>
    </submittedName>
</protein>
<evidence type="ECO:0000313" key="2">
    <source>
        <dbReference type="Proteomes" id="UP000324800"/>
    </source>
</evidence>